<gene>
    <name evidence="1" type="ORF">LCGC14_2042070</name>
</gene>
<dbReference type="AlphaFoldDB" id="A0A0F9ERF4"/>
<sequence>MASITFNDKVTVIATDWLNDVDGLVQDFFGASGSSTIASASNSAGPALLNEAATSTNPTICPNKADLNSGMGWQDEDDLVLIAGGTERLQWGTGTGGVQVTGNLYVSNAGGALFPDEQASSTNPTVAPDRGDLDTGVGSAGTDILSLIAGSIEGIRITESGGSISSYTIANAAQWRADAGSDNATNLITGSIPLARIPTVLTAKDADLWDGGDKTISTSNPSGGSDGDVWFKYVA</sequence>
<protein>
    <submittedName>
        <fullName evidence="1">Uncharacterized protein</fullName>
    </submittedName>
</protein>
<reference evidence="1" key="1">
    <citation type="journal article" date="2015" name="Nature">
        <title>Complex archaea that bridge the gap between prokaryotes and eukaryotes.</title>
        <authorList>
            <person name="Spang A."/>
            <person name="Saw J.H."/>
            <person name="Jorgensen S.L."/>
            <person name="Zaremba-Niedzwiedzka K."/>
            <person name="Martijn J."/>
            <person name="Lind A.E."/>
            <person name="van Eijk R."/>
            <person name="Schleper C."/>
            <person name="Guy L."/>
            <person name="Ettema T.J."/>
        </authorList>
    </citation>
    <scope>NUCLEOTIDE SEQUENCE</scope>
</reference>
<comment type="caution">
    <text evidence="1">The sequence shown here is derived from an EMBL/GenBank/DDBJ whole genome shotgun (WGS) entry which is preliminary data.</text>
</comment>
<proteinExistence type="predicted"/>
<evidence type="ECO:0000313" key="1">
    <source>
        <dbReference type="EMBL" id="KKL76723.1"/>
    </source>
</evidence>
<accession>A0A0F9ERF4</accession>
<organism evidence="1">
    <name type="scientific">marine sediment metagenome</name>
    <dbReference type="NCBI Taxonomy" id="412755"/>
    <lineage>
        <taxon>unclassified sequences</taxon>
        <taxon>metagenomes</taxon>
        <taxon>ecological metagenomes</taxon>
    </lineage>
</organism>
<dbReference type="EMBL" id="LAZR01023959">
    <property type="protein sequence ID" value="KKL76723.1"/>
    <property type="molecule type" value="Genomic_DNA"/>
</dbReference>
<name>A0A0F9ERF4_9ZZZZ</name>